<feature type="transmembrane region" description="Helical" evidence="1">
    <location>
        <begin position="32"/>
        <end position="50"/>
    </location>
</feature>
<feature type="transmembrane region" description="Helical" evidence="1">
    <location>
        <begin position="71"/>
        <end position="96"/>
    </location>
</feature>
<feature type="transmembrane region" description="Helical" evidence="1">
    <location>
        <begin position="7"/>
        <end position="26"/>
    </location>
</feature>
<protein>
    <recommendedName>
        <fullName evidence="4">DUF2178 domain-containing protein</fullName>
    </recommendedName>
</protein>
<name>A0A368KP15_9BACT</name>
<keyword evidence="1" id="KW-0472">Membrane</keyword>
<dbReference type="EMBL" id="QPEX01000030">
    <property type="protein sequence ID" value="RCS46307.1"/>
    <property type="molecule type" value="Genomic_DNA"/>
</dbReference>
<dbReference type="Proteomes" id="UP000253562">
    <property type="component" value="Unassembled WGS sequence"/>
</dbReference>
<dbReference type="AlphaFoldDB" id="A0A368KP15"/>
<evidence type="ECO:0000313" key="2">
    <source>
        <dbReference type="EMBL" id="RCS46307.1"/>
    </source>
</evidence>
<proteinExistence type="predicted"/>
<evidence type="ECO:0000313" key="3">
    <source>
        <dbReference type="Proteomes" id="UP000253562"/>
    </source>
</evidence>
<evidence type="ECO:0000256" key="1">
    <source>
        <dbReference type="SAM" id="Phobius"/>
    </source>
</evidence>
<reference evidence="2 3" key="1">
    <citation type="submission" date="2018-07" db="EMBL/GenBank/DDBJ databases">
        <title>Comparative genomes isolates from brazilian mangrove.</title>
        <authorList>
            <person name="De Araujo J.E."/>
            <person name="Taketani R.G."/>
            <person name="Silva M.C.P."/>
            <person name="Lourenco M.V."/>
            <person name="Oliveira V.M."/>
            <person name="Andreote F.D."/>
        </authorList>
    </citation>
    <scope>NUCLEOTIDE SEQUENCE [LARGE SCALE GENOMIC DNA]</scope>
    <source>
        <strain evidence="2 3">HEX PRIS-MGV</strain>
    </source>
</reference>
<keyword evidence="1" id="KW-0812">Transmembrane</keyword>
<keyword evidence="1" id="KW-1133">Transmembrane helix</keyword>
<evidence type="ECO:0008006" key="4">
    <source>
        <dbReference type="Google" id="ProtNLM"/>
    </source>
</evidence>
<feature type="transmembrane region" description="Helical" evidence="1">
    <location>
        <begin position="108"/>
        <end position="130"/>
    </location>
</feature>
<dbReference type="RefSeq" id="WP_114369577.1">
    <property type="nucleotide sequence ID" value="NZ_QPEX01000030.1"/>
</dbReference>
<accession>A0A368KP15</accession>
<dbReference type="OrthoDB" id="278876at2"/>
<organism evidence="2 3">
    <name type="scientific">Bremerella cremea</name>
    <dbReference type="NCBI Taxonomy" id="1031537"/>
    <lineage>
        <taxon>Bacteria</taxon>
        <taxon>Pseudomonadati</taxon>
        <taxon>Planctomycetota</taxon>
        <taxon>Planctomycetia</taxon>
        <taxon>Pirellulales</taxon>
        <taxon>Pirellulaceae</taxon>
        <taxon>Bremerella</taxon>
    </lineage>
</organism>
<sequence length="136" mass="15328">MNAMEKMAWTELLVSVTTLLIVSALIPFWGNAASGAFGLLGLLVTGLWFVRGRGDTVIVDERDREIERLAIIRGVGAAWMLLFLSLIGIVLWSSFFNDTVVDVWMLSWIIWLQFATCYLVKGLVAVHAYWRQRHAA</sequence>
<comment type="caution">
    <text evidence="2">The sequence shown here is derived from an EMBL/GenBank/DDBJ whole genome shotgun (WGS) entry which is preliminary data.</text>
</comment>
<gene>
    <name evidence="2" type="ORF">DTL42_15155</name>
</gene>